<evidence type="ECO:0000256" key="6">
    <source>
        <dbReference type="ARBA" id="ARBA00023136"/>
    </source>
</evidence>
<evidence type="ECO:0000256" key="7">
    <source>
        <dbReference type="SAM" id="Phobius"/>
    </source>
</evidence>
<dbReference type="EMBL" id="JBHTMB010000009">
    <property type="protein sequence ID" value="MFD1231929.1"/>
    <property type="molecule type" value="Genomic_DNA"/>
</dbReference>
<sequence length="182" mass="19453">MSHRVRQVFWLTVVWVLLWGTLRPATIVGGVLVAVLVAWLFPLPPMRDPIPVRPLRLLSLASFVALDLLRSGVQIGWETLRGGGRGPAAAIIAVPLLAHSARVVAVLAGAVALTPGSYVLQIDRTRATFWVYALGVGGDGAVERVRREVLVLQRKVIAALGTADELAASDRGLAAARYRSAP</sequence>
<comment type="caution">
    <text evidence="8">The sequence shown here is derived from an EMBL/GenBank/DDBJ whole genome shotgun (WGS) entry which is preliminary data.</text>
</comment>
<dbReference type="PANTHER" id="PTHR34584">
    <property type="entry name" value="NA(+)/H(+) ANTIPORTER SUBUNIT E1"/>
    <property type="match status" value="1"/>
</dbReference>
<dbReference type="RefSeq" id="WP_013676837.1">
    <property type="nucleotide sequence ID" value="NZ_BAABKS010000007.1"/>
</dbReference>
<keyword evidence="9" id="KW-1185">Reference proteome</keyword>
<dbReference type="PANTHER" id="PTHR34584:SF1">
    <property type="entry name" value="NA(+)_H(+) ANTIPORTER SUBUNIT E1"/>
    <property type="match status" value="1"/>
</dbReference>
<evidence type="ECO:0000313" key="9">
    <source>
        <dbReference type="Proteomes" id="UP001597182"/>
    </source>
</evidence>
<dbReference type="InterPro" id="IPR002758">
    <property type="entry name" value="Cation_antiport_E"/>
</dbReference>
<protein>
    <submittedName>
        <fullName evidence="8">Na+/H+ antiporter subunit E</fullName>
    </submittedName>
</protein>
<evidence type="ECO:0000256" key="1">
    <source>
        <dbReference type="ARBA" id="ARBA00004651"/>
    </source>
</evidence>
<evidence type="ECO:0000256" key="3">
    <source>
        <dbReference type="ARBA" id="ARBA00022475"/>
    </source>
</evidence>
<comment type="similarity">
    <text evidence="2">Belongs to the CPA3 antiporters (TC 2.A.63) subunit E family.</text>
</comment>
<accession>A0ABW3VCD1</accession>
<keyword evidence="6 7" id="KW-0472">Membrane</keyword>
<dbReference type="Proteomes" id="UP001597182">
    <property type="component" value="Unassembled WGS sequence"/>
</dbReference>
<keyword evidence="4 7" id="KW-0812">Transmembrane</keyword>
<dbReference type="NCBIfam" id="NF006521">
    <property type="entry name" value="PRK08965.1-5"/>
    <property type="match status" value="1"/>
</dbReference>
<organism evidence="8 9">
    <name type="scientific">Pseudonocardia benzenivorans</name>
    <dbReference type="NCBI Taxonomy" id="228005"/>
    <lineage>
        <taxon>Bacteria</taxon>
        <taxon>Bacillati</taxon>
        <taxon>Actinomycetota</taxon>
        <taxon>Actinomycetes</taxon>
        <taxon>Pseudonocardiales</taxon>
        <taxon>Pseudonocardiaceae</taxon>
        <taxon>Pseudonocardia</taxon>
    </lineage>
</organism>
<evidence type="ECO:0000256" key="2">
    <source>
        <dbReference type="ARBA" id="ARBA00006228"/>
    </source>
</evidence>
<dbReference type="Pfam" id="PF01899">
    <property type="entry name" value="MNHE"/>
    <property type="match status" value="1"/>
</dbReference>
<keyword evidence="3" id="KW-1003">Cell membrane</keyword>
<feature type="transmembrane region" description="Helical" evidence="7">
    <location>
        <begin position="89"/>
        <end position="114"/>
    </location>
</feature>
<reference evidence="9" key="1">
    <citation type="journal article" date="2019" name="Int. J. Syst. Evol. Microbiol.">
        <title>The Global Catalogue of Microorganisms (GCM) 10K type strain sequencing project: providing services to taxonomists for standard genome sequencing and annotation.</title>
        <authorList>
            <consortium name="The Broad Institute Genomics Platform"/>
            <consortium name="The Broad Institute Genome Sequencing Center for Infectious Disease"/>
            <person name="Wu L."/>
            <person name="Ma J."/>
        </authorList>
    </citation>
    <scope>NUCLEOTIDE SEQUENCE [LARGE SCALE GENOMIC DNA]</scope>
    <source>
        <strain evidence="9">CCUG 49018</strain>
    </source>
</reference>
<evidence type="ECO:0000313" key="8">
    <source>
        <dbReference type="EMBL" id="MFD1231929.1"/>
    </source>
</evidence>
<gene>
    <name evidence="8" type="ORF">ACFQ34_01405</name>
</gene>
<keyword evidence="5 7" id="KW-1133">Transmembrane helix</keyword>
<comment type="subcellular location">
    <subcellularLocation>
        <location evidence="1">Cell membrane</location>
        <topology evidence="1">Multi-pass membrane protein</topology>
    </subcellularLocation>
</comment>
<proteinExistence type="inferred from homology"/>
<evidence type="ECO:0000256" key="5">
    <source>
        <dbReference type="ARBA" id="ARBA00022989"/>
    </source>
</evidence>
<name>A0ABW3VCD1_9PSEU</name>
<evidence type="ECO:0000256" key="4">
    <source>
        <dbReference type="ARBA" id="ARBA00022692"/>
    </source>
</evidence>